<evidence type="ECO:0000259" key="2">
    <source>
        <dbReference type="Pfam" id="PF13324"/>
    </source>
</evidence>
<dbReference type="EMBL" id="AZGY01000009">
    <property type="protein sequence ID" value="KZZ95474.1"/>
    <property type="molecule type" value="Genomic_DNA"/>
</dbReference>
<sequence length="428" mass="47921">MATAEPTAEEWQKLEDVLQIAFKLFHNMRNLLADIKCGYLTNLLGGNNSNPIIQGDDDILDVVESAALRIHSQGTKISVLLAHKPFSPKAVASEVAQISCTDLGFAVQACLPDLFSLAFYQEMGFRAWTVVNNIEHLLQLIPRNANSLDIAGGAPWAGNASRTGMLWDACDRLRALARSRVSEFYIEKVKLYRTTLEDILRELKTYAEPAGDDDGDDPSDNSNNQHSVQAEVDAIGNDQRARQDFIDEIFRVEHLPSDDPHRLRPLLERTIRRVQLVIHFYSGLIKRRFAKLPQLPNFDDICSYSDSGSGTDSHCSESDCGSGTDSHCSKSDSGSGTDSHCSNSDNTETELNVVNRLDDLQPQLSAVTASFNHLVEAFYMTPEKVYPSLDHCISISCNLGELFVKDWQGQRDQFSDWIDRYRLEMNRD</sequence>
<organism evidence="3 4">
    <name type="scientific">Moelleriella libera RCEF 2490</name>
    <dbReference type="NCBI Taxonomy" id="1081109"/>
    <lineage>
        <taxon>Eukaryota</taxon>
        <taxon>Fungi</taxon>
        <taxon>Dikarya</taxon>
        <taxon>Ascomycota</taxon>
        <taxon>Pezizomycotina</taxon>
        <taxon>Sordariomycetes</taxon>
        <taxon>Hypocreomycetidae</taxon>
        <taxon>Hypocreales</taxon>
        <taxon>Clavicipitaceae</taxon>
        <taxon>Moelleriella</taxon>
    </lineage>
</organism>
<dbReference type="GO" id="GO:0005634">
    <property type="term" value="C:nucleus"/>
    <property type="evidence" value="ECO:0007669"/>
    <property type="project" value="TreeGrafter"/>
</dbReference>
<dbReference type="STRING" id="1081109.A0A168BLW9"/>
<reference evidence="3 4" key="1">
    <citation type="journal article" date="2016" name="Genome Biol. Evol.">
        <title>Divergent and convergent evolution of fungal pathogenicity.</title>
        <authorList>
            <person name="Shang Y."/>
            <person name="Xiao G."/>
            <person name="Zheng P."/>
            <person name="Cen K."/>
            <person name="Zhan S."/>
            <person name="Wang C."/>
        </authorList>
    </citation>
    <scope>NUCLEOTIDE SEQUENCE [LARGE SCALE GENOMIC DNA]</scope>
    <source>
        <strain evidence="3 4">RCEF 2490</strain>
    </source>
</reference>
<evidence type="ECO:0000256" key="1">
    <source>
        <dbReference type="SAM" id="MobiDB-lite"/>
    </source>
</evidence>
<dbReference type="Pfam" id="PF13324">
    <property type="entry name" value="GCIP_N"/>
    <property type="match status" value="1"/>
</dbReference>
<feature type="domain" description="Cyclin-D1-binding protein 1-like N-terminal" evidence="2">
    <location>
        <begin position="63"/>
        <end position="205"/>
    </location>
</feature>
<proteinExistence type="predicted"/>
<dbReference type="InterPro" id="IPR049317">
    <property type="entry name" value="GCIP-like_N"/>
</dbReference>
<dbReference type="AlphaFoldDB" id="A0A168BLW9"/>
<evidence type="ECO:0000313" key="4">
    <source>
        <dbReference type="Proteomes" id="UP000078544"/>
    </source>
</evidence>
<dbReference type="PANTHER" id="PTHR15492">
    <property type="entry name" value="CYCLIN D1-BINDING PROTEIN 1"/>
    <property type="match status" value="1"/>
</dbReference>
<dbReference type="Proteomes" id="UP000078544">
    <property type="component" value="Unassembled WGS sequence"/>
</dbReference>
<dbReference type="OrthoDB" id="4088536at2759"/>
<protein>
    <recommendedName>
        <fullName evidence="2">Cyclin-D1-binding protein 1-like N-terminal domain-containing protein</fullName>
    </recommendedName>
</protein>
<accession>A0A168BLW9</accession>
<evidence type="ECO:0000313" key="3">
    <source>
        <dbReference type="EMBL" id="KZZ95474.1"/>
    </source>
</evidence>
<dbReference type="PANTHER" id="PTHR15492:SF1">
    <property type="entry name" value="CYCLIN-D1-BINDING PROTEIN 1"/>
    <property type="match status" value="1"/>
</dbReference>
<comment type="caution">
    <text evidence="3">The sequence shown here is derived from an EMBL/GenBank/DDBJ whole genome shotgun (WGS) entry which is preliminary data.</text>
</comment>
<keyword evidence="4" id="KW-1185">Reference proteome</keyword>
<dbReference type="InterPro" id="IPR026907">
    <property type="entry name" value="GCIP-like"/>
</dbReference>
<name>A0A168BLW9_9HYPO</name>
<gene>
    <name evidence="3" type="ORF">AAL_04705</name>
</gene>
<feature type="region of interest" description="Disordered" evidence="1">
    <location>
        <begin position="308"/>
        <end position="345"/>
    </location>
</feature>